<sequence>MHYFEQVETAFQVYASLFAYALTAYDARWLFRLAARPVDSSEFALLFGGGGEKKQKAALERPPGILSFGLDVNLFPH</sequence>
<proteinExistence type="predicted"/>
<dbReference type="EMBL" id="UYRT01085168">
    <property type="protein sequence ID" value="VDN29783.1"/>
    <property type="molecule type" value="Genomic_DNA"/>
</dbReference>
<evidence type="ECO:0000313" key="2">
    <source>
        <dbReference type="Proteomes" id="UP000271098"/>
    </source>
</evidence>
<dbReference type="OrthoDB" id="342131at2759"/>
<evidence type="ECO:0000313" key="1">
    <source>
        <dbReference type="EMBL" id="VDN29783.1"/>
    </source>
</evidence>
<accession>A0A183E8Z0</accession>
<dbReference type="WBParaSite" id="GPUH_0001745301-mRNA-1">
    <property type="protein sequence ID" value="GPUH_0001745301-mRNA-1"/>
    <property type="gene ID" value="GPUH_0001745301"/>
</dbReference>
<protein>
    <submittedName>
        <fullName evidence="3">VOC family protein</fullName>
    </submittedName>
</protein>
<evidence type="ECO:0000313" key="3">
    <source>
        <dbReference type="WBParaSite" id="GPUH_0001745301-mRNA-1"/>
    </source>
</evidence>
<dbReference type="AlphaFoldDB" id="A0A183E8Z0"/>
<keyword evidence="2" id="KW-1185">Reference proteome</keyword>
<dbReference type="Proteomes" id="UP000271098">
    <property type="component" value="Unassembled WGS sequence"/>
</dbReference>
<organism evidence="3">
    <name type="scientific">Gongylonema pulchrum</name>
    <dbReference type="NCBI Taxonomy" id="637853"/>
    <lineage>
        <taxon>Eukaryota</taxon>
        <taxon>Metazoa</taxon>
        <taxon>Ecdysozoa</taxon>
        <taxon>Nematoda</taxon>
        <taxon>Chromadorea</taxon>
        <taxon>Rhabditida</taxon>
        <taxon>Spirurina</taxon>
        <taxon>Spiruromorpha</taxon>
        <taxon>Spiruroidea</taxon>
        <taxon>Gongylonematidae</taxon>
        <taxon>Gongylonema</taxon>
    </lineage>
</organism>
<reference evidence="3" key="1">
    <citation type="submission" date="2016-06" db="UniProtKB">
        <authorList>
            <consortium name="WormBaseParasite"/>
        </authorList>
    </citation>
    <scope>IDENTIFICATION</scope>
</reference>
<reference evidence="1 2" key="2">
    <citation type="submission" date="2018-11" db="EMBL/GenBank/DDBJ databases">
        <authorList>
            <consortium name="Pathogen Informatics"/>
        </authorList>
    </citation>
    <scope>NUCLEOTIDE SEQUENCE [LARGE SCALE GENOMIC DNA]</scope>
</reference>
<gene>
    <name evidence="1" type="ORF">GPUH_LOCUS17432</name>
</gene>
<name>A0A183E8Z0_9BILA</name>